<organism evidence="4 5">
    <name type="scientific">Alectoria fallacina</name>
    <dbReference type="NCBI Taxonomy" id="1903189"/>
    <lineage>
        <taxon>Eukaryota</taxon>
        <taxon>Fungi</taxon>
        <taxon>Dikarya</taxon>
        <taxon>Ascomycota</taxon>
        <taxon>Pezizomycotina</taxon>
        <taxon>Lecanoromycetes</taxon>
        <taxon>OSLEUM clade</taxon>
        <taxon>Lecanoromycetidae</taxon>
        <taxon>Lecanorales</taxon>
        <taxon>Lecanorineae</taxon>
        <taxon>Parmeliaceae</taxon>
        <taxon>Alectoria</taxon>
    </lineage>
</organism>
<dbReference type="Gene3D" id="3.40.50.2300">
    <property type="match status" value="1"/>
</dbReference>
<dbReference type="Pfam" id="PF02171">
    <property type="entry name" value="Piwi"/>
    <property type="match status" value="2"/>
</dbReference>
<evidence type="ECO:0000313" key="5">
    <source>
        <dbReference type="Proteomes" id="UP000664203"/>
    </source>
</evidence>
<proteinExistence type="predicted"/>
<dbReference type="InterPro" id="IPR032474">
    <property type="entry name" value="Argonaute_N"/>
</dbReference>
<evidence type="ECO:0000256" key="1">
    <source>
        <dbReference type="SAM" id="MobiDB-lite"/>
    </source>
</evidence>
<dbReference type="Pfam" id="PF16486">
    <property type="entry name" value="ArgoN"/>
    <property type="match status" value="1"/>
</dbReference>
<accession>A0A8H3EPH4</accession>
<keyword evidence="5" id="KW-1185">Reference proteome</keyword>
<feature type="region of interest" description="Disordered" evidence="1">
    <location>
        <begin position="372"/>
        <end position="405"/>
    </location>
</feature>
<name>A0A8H3EPH4_9LECA</name>
<dbReference type="AlphaFoldDB" id="A0A8H3EPH4"/>
<dbReference type="InterPro" id="IPR014811">
    <property type="entry name" value="ArgoL1"/>
</dbReference>
<dbReference type="Pfam" id="PF02170">
    <property type="entry name" value="PAZ"/>
    <property type="match status" value="1"/>
</dbReference>
<dbReference type="InterPro" id="IPR036085">
    <property type="entry name" value="PAZ_dom_sf"/>
</dbReference>
<dbReference type="Gene3D" id="2.170.260.10">
    <property type="entry name" value="paz domain"/>
    <property type="match status" value="1"/>
</dbReference>
<evidence type="ECO:0000259" key="3">
    <source>
        <dbReference type="PROSITE" id="PS50822"/>
    </source>
</evidence>
<protein>
    <recommendedName>
        <fullName evidence="6">Piwi domain-containing protein</fullName>
    </recommendedName>
</protein>
<dbReference type="SUPFAM" id="SSF101690">
    <property type="entry name" value="PAZ domain"/>
    <property type="match status" value="1"/>
</dbReference>
<dbReference type="OrthoDB" id="10252740at2759"/>
<dbReference type="PROSITE" id="PS50821">
    <property type="entry name" value="PAZ"/>
    <property type="match status" value="1"/>
</dbReference>
<dbReference type="EMBL" id="CAJPDR010000046">
    <property type="protein sequence ID" value="CAF9911006.1"/>
    <property type="molecule type" value="Genomic_DNA"/>
</dbReference>
<feature type="domain" description="PAZ" evidence="2">
    <location>
        <begin position="329"/>
        <end position="455"/>
    </location>
</feature>
<dbReference type="SMART" id="SM00950">
    <property type="entry name" value="Piwi"/>
    <property type="match status" value="1"/>
</dbReference>
<sequence length="1034" mass="116414">MSRAGGGQGGGQSKTSSLGNDQYTRGLQIFNYAEGPLAPDPEISKKEDDNIRLAKEAFAKTPAQDLVLPLRPGYGEEMFNMRTNYFQMSVDTNKELFRYKVRIEPKSDSNARALKNDRKRRQFYKVLFEDQPDFQARGLGIATDYADTLITCGLLYDKTLGPKDYLQVYRSEFEQKGEQNTTAQSSEQKYKVTVTCTGKVSSAELIKYINSRPSDPSDFNSRLDVIQAMNIIVAASPNKDQTIFQAGQNKFFRYPRNVNDRSLRDMYRNCDLTDGLIAVRGYYSSVRTSTSRILLNLNAQCSAFYPEINLLELMYIFAGDPIRPMRHQDLEEFIHRLRVRTVQITREKKTVTREKTIRGFSHKHENVLNRTGKQVFNPDNSPKMKGTKGATHDFGSSDSITFRDDAHSPPKMISVKQYFFKQYGEALRYPEELVVNCGTDDSPKWIPPERCIVMPGQPYRGTLSDLQKTNMLTVAARGPGENARRINGDGLGVIGVSPQSQTLTAFGITINPKMVSVHARLLPAPSLLYHKLSVTYPRLAEWNVRGKKFFSPLTLAKWSWLRLGRAQVPDNSWDTFQKALSDCGMGNIPPDPFHGLHAQLGGSGDDDTNDRAIGDAIAEAKKKELRMLWVILPDNSAAIYSRVKFWADVKHGIHTVCVLQRKLATDQMYYANVAHKFNLKLGGINHKVPGDRLGILDKESTMVVGIDVAHPTPKSIENAPSVVGMVANKDKIFGQWPGSIRIQLSRQEILKTRKVMLEKNDAALPEGKEDMVANIGLMMEERLEAYYFNNHKLPENILIYRDGESLEYNASRIYTNQSVSQGVSEGQYQAVLDLELKPIQEICASNYKKKSTKPPKITIVIVAKRHHTRFYPTNEQYVDKGHFASRADKDKGIPICNPLNGTVVDRGITMQKGWDFYLQSHAALKGTASLEQPFLLEDPADDDDQAKPAHYVVLHDEIGLAGGQLEQITHSLCYQYQIATKAVSVCSPAYYADIICERGRCYLAKYVSMRGKPPGTRFDFDARDLPWTSKVHPG</sequence>
<feature type="compositionally biased region" description="Gly residues" evidence="1">
    <location>
        <begin position="1"/>
        <end position="12"/>
    </location>
</feature>
<dbReference type="InterPro" id="IPR003100">
    <property type="entry name" value="PAZ_dom"/>
</dbReference>
<dbReference type="InterPro" id="IPR045246">
    <property type="entry name" value="Piwi_ago-like"/>
</dbReference>
<dbReference type="InterPro" id="IPR036397">
    <property type="entry name" value="RNaseH_sf"/>
</dbReference>
<dbReference type="Proteomes" id="UP000664203">
    <property type="component" value="Unassembled WGS sequence"/>
</dbReference>
<dbReference type="Gene3D" id="3.30.420.10">
    <property type="entry name" value="Ribonuclease H-like superfamily/Ribonuclease H"/>
    <property type="match status" value="1"/>
</dbReference>
<dbReference type="InterPro" id="IPR003165">
    <property type="entry name" value="Piwi"/>
</dbReference>
<reference evidence="4" key="1">
    <citation type="submission" date="2021-03" db="EMBL/GenBank/DDBJ databases">
        <authorList>
            <person name="Tagirdzhanova G."/>
        </authorList>
    </citation>
    <scope>NUCLEOTIDE SEQUENCE</scope>
</reference>
<dbReference type="InterPro" id="IPR012337">
    <property type="entry name" value="RNaseH-like_sf"/>
</dbReference>
<feature type="domain" description="Piwi" evidence="3">
    <location>
        <begin position="627"/>
        <end position="995"/>
    </location>
</feature>
<dbReference type="CDD" id="cd04657">
    <property type="entry name" value="Piwi_ago-like"/>
    <property type="match status" value="1"/>
</dbReference>
<dbReference type="Pfam" id="PF16488">
    <property type="entry name" value="ArgoL2"/>
    <property type="match status" value="1"/>
</dbReference>
<evidence type="ECO:0000313" key="4">
    <source>
        <dbReference type="EMBL" id="CAF9911006.1"/>
    </source>
</evidence>
<evidence type="ECO:0008006" key="6">
    <source>
        <dbReference type="Google" id="ProtNLM"/>
    </source>
</evidence>
<gene>
    <name evidence="4" type="ORF">ALECFALPRED_007047</name>
</gene>
<dbReference type="PANTHER" id="PTHR22891">
    <property type="entry name" value="EUKARYOTIC TRANSLATION INITIATION FACTOR 2C"/>
    <property type="match status" value="1"/>
</dbReference>
<evidence type="ECO:0000259" key="2">
    <source>
        <dbReference type="PROSITE" id="PS50821"/>
    </source>
</evidence>
<dbReference type="InterPro" id="IPR032472">
    <property type="entry name" value="ArgoL2"/>
</dbReference>
<dbReference type="SUPFAM" id="SSF53098">
    <property type="entry name" value="Ribonuclease H-like"/>
    <property type="match status" value="1"/>
</dbReference>
<feature type="region of interest" description="Disordered" evidence="1">
    <location>
        <begin position="1"/>
        <end position="20"/>
    </location>
</feature>
<dbReference type="GO" id="GO:0003723">
    <property type="term" value="F:RNA binding"/>
    <property type="evidence" value="ECO:0007669"/>
    <property type="project" value="InterPro"/>
</dbReference>
<dbReference type="SMART" id="SM01163">
    <property type="entry name" value="DUF1785"/>
    <property type="match status" value="1"/>
</dbReference>
<comment type="caution">
    <text evidence="4">The sequence shown here is derived from an EMBL/GenBank/DDBJ whole genome shotgun (WGS) entry which is preliminary data.</text>
</comment>
<dbReference type="PROSITE" id="PS50822">
    <property type="entry name" value="PIWI"/>
    <property type="match status" value="1"/>
</dbReference>
<dbReference type="Pfam" id="PF08699">
    <property type="entry name" value="ArgoL1"/>
    <property type="match status" value="1"/>
</dbReference>